<accession>A0A2T1GHS4</accession>
<dbReference type="PANTHER" id="PTHR47200:SF2">
    <property type="entry name" value="THYLAKOID LUMENAL 15 KDA PROTEIN 1, CHLOROPLASTIC"/>
    <property type="match status" value="1"/>
</dbReference>
<comment type="caution">
    <text evidence="1">The sequence shown here is derived from an EMBL/GenBank/DDBJ whole genome shotgun (WGS) entry which is preliminary data.</text>
</comment>
<dbReference type="SUPFAM" id="SSF141571">
    <property type="entry name" value="Pentapeptide repeat-like"/>
    <property type="match status" value="1"/>
</dbReference>
<dbReference type="PANTHER" id="PTHR47200">
    <property type="entry name" value="THYLAKOID LUMENAL 15 KDA PROTEIN 1, CHLOROPLASTIC"/>
    <property type="match status" value="1"/>
</dbReference>
<dbReference type="RefSeq" id="WP_106303093.1">
    <property type="nucleotide sequence ID" value="NZ_PVWO01000084.1"/>
</dbReference>
<dbReference type="InterPro" id="IPR001646">
    <property type="entry name" value="5peptide_repeat"/>
</dbReference>
<dbReference type="Pfam" id="PF00805">
    <property type="entry name" value="Pentapeptide"/>
    <property type="match status" value="1"/>
</dbReference>
<dbReference type="EMBL" id="PVWO01000084">
    <property type="protein sequence ID" value="PSB57260.1"/>
    <property type="molecule type" value="Genomic_DNA"/>
</dbReference>
<dbReference type="OrthoDB" id="483710at2"/>
<sequence>MKLSFRRTIAGLLLPALLVVMSLLMTSIYPSAALADDFTKATLENADFSGKDLTSYEFTQASVRNGKFVNANLTGVSLIGGNFDSADMTGANLTNALLDTARFTRTNFTNAILVGAFTSVTNFNGAIIDGADFTDVMLRKDIKMKLCKVAKGTNPTTGRDTRESLECP</sequence>
<evidence type="ECO:0000313" key="1">
    <source>
        <dbReference type="EMBL" id="PSB57260.1"/>
    </source>
</evidence>
<reference evidence="1 2" key="1">
    <citation type="submission" date="2018-03" db="EMBL/GenBank/DDBJ databases">
        <title>The ancient ancestry and fast evolution of plastids.</title>
        <authorList>
            <person name="Moore K.R."/>
            <person name="Magnabosco C."/>
            <person name="Momper L."/>
            <person name="Gold D.A."/>
            <person name="Bosak T."/>
            <person name="Fournier G.P."/>
        </authorList>
    </citation>
    <scope>NUCLEOTIDE SEQUENCE [LARGE SCALE GENOMIC DNA]</scope>
    <source>
        <strain evidence="1 2">CCALA 037</strain>
    </source>
</reference>
<keyword evidence="2" id="KW-1185">Reference proteome</keyword>
<gene>
    <name evidence="1" type="ORF">C7B77_09015</name>
</gene>
<evidence type="ECO:0000313" key="2">
    <source>
        <dbReference type="Proteomes" id="UP000238937"/>
    </source>
</evidence>
<name>A0A2T1GHS4_9CYAN</name>
<protein>
    <submittedName>
        <fullName evidence="1">Low-complexity protein</fullName>
    </submittedName>
</protein>
<dbReference type="Proteomes" id="UP000238937">
    <property type="component" value="Unassembled WGS sequence"/>
</dbReference>
<organism evidence="1 2">
    <name type="scientific">Chamaesiphon polymorphus CCALA 037</name>
    <dbReference type="NCBI Taxonomy" id="2107692"/>
    <lineage>
        <taxon>Bacteria</taxon>
        <taxon>Bacillati</taxon>
        <taxon>Cyanobacteriota</taxon>
        <taxon>Cyanophyceae</taxon>
        <taxon>Gomontiellales</taxon>
        <taxon>Chamaesiphonaceae</taxon>
        <taxon>Chamaesiphon</taxon>
    </lineage>
</organism>
<dbReference type="InterPro" id="IPR044213">
    <property type="entry name" value="At2g44920-like"/>
</dbReference>
<dbReference type="Gene3D" id="2.160.20.80">
    <property type="entry name" value="E3 ubiquitin-protein ligase SopA"/>
    <property type="match status" value="1"/>
</dbReference>
<dbReference type="AlphaFoldDB" id="A0A2T1GHS4"/>
<proteinExistence type="predicted"/>